<dbReference type="AlphaFoldDB" id="A0A8J6MXY3"/>
<evidence type="ECO:0000313" key="2">
    <source>
        <dbReference type="Proteomes" id="UP000650524"/>
    </source>
</evidence>
<dbReference type="InterPro" id="IPR027396">
    <property type="entry name" value="DsrEFH-like"/>
</dbReference>
<dbReference type="Proteomes" id="UP000650524">
    <property type="component" value="Unassembled WGS sequence"/>
</dbReference>
<sequence length="116" mass="13055">MGEKKVLINICKAPFGTTFYTEGLRAGVGASAGIDENIPTILFQSDGVFYCLKDVDRTDSLAYFQSFKGMETQLYAVKEDLDERSISEDELAADITVIPRQKAFELFQENDFNMDF</sequence>
<dbReference type="EMBL" id="JACNJD010000175">
    <property type="protein sequence ID" value="MBC8176929.1"/>
    <property type="molecule type" value="Genomic_DNA"/>
</dbReference>
<name>A0A8J6MXY3_9DELT</name>
<reference evidence="1 2" key="1">
    <citation type="submission" date="2020-08" db="EMBL/GenBank/DDBJ databases">
        <title>Bridging the membrane lipid divide: bacteria of the FCB group superphylum have the potential to synthesize archaeal ether lipids.</title>
        <authorList>
            <person name="Villanueva L."/>
            <person name="Von Meijenfeldt F.A.B."/>
            <person name="Westbye A.B."/>
            <person name="Yadav S."/>
            <person name="Hopmans E.C."/>
            <person name="Dutilh B.E."/>
            <person name="Sinninghe Damste J.S."/>
        </authorList>
    </citation>
    <scope>NUCLEOTIDE SEQUENCE [LARGE SCALE GENOMIC DNA]</scope>
    <source>
        <strain evidence="1">NIOZ-UU27</strain>
    </source>
</reference>
<evidence type="ECO:0008006" key="3">
    <source>
        <dbReference type="Google" id="ProtNLM"/>
    </source>
</evidence>
<gene>
    <name evidence="1" type="ORF">H8E19_05945</name>
</gene>
<organism evidence="1 2">
    <name type="scientific">Candidatus Desulfacyla euxinica</name>
    <dbReference type="NCBI Taxonomy" id="2841693"/>
    <lineage>
        <taxon>Bacteria</taxon>
        <taxon>Deltaproteobacteria</taxon>
        <taxon>Candidatus Desulfacyla</taxon>
    </lineage>
</organism>
<accession>A0A8J6MXY3</accession>
<evidence type="ECO:0000313" key="1">
    <source>
        <dbReference type="EMBL" id="MBC8176929.1"/>
    </source>
</evidence>
<proteinExistence type="predicted"/>
<protein>
    <recommendedName>
        <fullName evidence="3">Sulfurtransferase complex subunit TusC</fullName>
    </recommendedName>
</protein>
<comment type="caution">
    <text evidence="1">The sequence shown here is derived from an EMBL/GenBank/DDBJ whole genome shotgun (WGS) entry which is preliminary data.</text>
</comment>
<dbReference type="Gene3D" id="3.40.1260.10">
    <property type="entry name" value="DsrEFH-like"/>
    <property type="match status" value="1"/>
</dbReference>
<dbReference type="SUPFAM" id="SSF75169">
    <property type="entry name" value="DsrEFH-like"/>
    <property type="match status" value="1"/>
</dbReference>